<proteinExistence type="predicted"/>
<gene>
    <name evidence="2" type="ORF">OF850_20650</name>
</gene>
<name>A0ABT3P0T3_9PROT</name>
<dbReference type="RefSeq" id="WP_301592222.1">
    <property type="nucleotide sequence ID" value="NZ_JAPFQI010000025.1"/>
</dbReference>
<sequence length="69" mass="7172">MRLDIAANDFVPRSATLNSTPPVPVTAHPSAPVLVTRAGPAFHPIGHAPMQAGLPNPAQQPQRLTLACS</sequence>
<evidence type="ECO:0000256" key="1">
    <source>
        <dbReference type="SAM" id="MobiDB-lite"/>
    </source>
</evidence>
<feature type="region of interest" description="Disordered" evidence="1">
    <location>
        <begin position="46"/>
        <end position="69"/>
    </location>
</feature>
<dbReference type="Proteomes" id="UP001526430">
    <property type="component" value="Unassembled WGS sequence"/>
</dbReference>
<protein>
    <submittedName>
        <fullName evidence="2">Uncharacterized protein</fullName>
    </submittedName>
</protein>
<accession>A0ABT3P0T3</accession>
<organism evidence="2 3">
    <name type="scientific">Sabulicella glaciei</name>
    <dbReference type="NCBI Taxonomy" id="2984948"/>
    <lineage>
        <taxon>Bacteria</taxon>
        <taxon>Pseudomonadati</taxon>
        <taxon>Pseudomonadota</taxon>
        <taxon>Alphaproteobacteria</taxon>
        <taxon>Acetobacterales</taxon>
        <taxon>Acetobacteraceae</taxon>
        <taxon>Sabulicella</taxon>
    </lineage>
</organism>
<evidence type="ECO:0000313" key="2">
    <source>
        <dbReference type="EMBL" id="MCW8088018.1"/>
    </source>
</evidence>
<comment type="caution">
    <text evidence="2">The sequence shown here is derived from an EMBL/GenBank/DDBJ whole genome shotgun (WGS) entry which is preliminary data.</text>
</comment>
<reference evidence="2 3" key="1">
    <citation type="submission" date="2022-10" db="EMBL/GenBank/DDBJ databases">
        <title>Roseococcus glaciei nov., sp. nov., isolated from glacier.</title>
        <authorList>
            <person name="Liu Q."/>
            <person name="Xin Y.-H."/>
        </authorList>
    </citation>
    <scope>NUCLEOTIDE SEQUENCE [LARGE SCALE GENOMIC DNA]</scope>
    <source>
        <strain evidence="2 3">MDT2-1-1</strain>
    </source>
</reference>
<keyword evidence="3" id="KW-1185">Reference proteome</keyword>
<evidence type="ECO:0000313" key="3">
    <source>
        <dbReference type="Proteomes" id="UP001526430"/>
    </source>
</evidence>
<feature type="compositionally biased region" description="Polar residues" evidence="1">
    <location>
        <begin position="57"/>
        <end position="69"/>
    </location>
</feature>
<dbReference type="EMBL" id="JAPFQI010000025">
    <property type="protein sequence ID" value="MCW8088018.1"/>
    <property type="molecule type" value="Genomic_DNA"/>
</dbReference>